<keyword evidence="5" id="KW-1185">Reference proteome</keyword>
<evidence type="ECO:0000259" key="3">
    <source>
        <dbReference type="Pfam" id="PF13828"/>
    </source>
</evidence>
<gene>
    <name evidence="4" type="ORF">DNL40_09955</name>
</gene>
<feature type="transmembrane region" description="Helical" evidence="2">
    <location>
        <begin position="133"/>
        <end position="160"/>
    </location>
</feature>
<comment type="caution">
    <text evidence="4">The sequence shown here is derived from an EMBL/GenBank/DDBJ whole genome shotgun (WGS) entry which is preliminary data.</text>
</comment>
<keyword evidence="2" id="KW-0812">Transmembrane</keyword>
<organism evidence="4 5">
    <name type="scientific">Xylanimonas oleitrophica</name>
    <dbReference type="NCBI Taxonomy" id="2607479"/>
    <lineage>
        <taxon>Bacteria</taxon>
        <taxon>Bacillati</taxon>
        <taxon>Actinomycetota</taxon>
        <taxon>Actinomycetes</taxon>
        <taxon>Micrococcales</taxon>
        <taxon>Promicromonosporaceae</taxon>
        <taxon>Xylanimonas</taxon>
    </lineage>
</organism>
<protein>
    <recommendedName>
        <fullName evidence="3">DUF4190 domain-containing protein</fullName>
    </recommendedName>
</protein>
<feature type="compositionally biased region" description="Polar residues" evidence="1">
    <location>
        <begin position="45"/>
        <end position="55"/>
    </location>
</feature>
<accession>A0A2W5WXE7</accession>
<keyword evidence="2" id="KW-1133">Transmembrane helix</keyword>
<sequence length="232" mass="23393">MPTEGETVSDPYRPTPSQPDRPEPYSTGPHSTGPYSPATPPQGATDPSGSTQQAPGASPHATSPGAATPYAASQTSPYDSPPGGFYGTLQSQGTDGVSIAALVTGVLGLGVVPVVLGIVGLNRVRNTGRQGKGLAVAGIVLGGISIVVGAFLVVLMLLGLGAAGGWALLEDDGFEQGQTYGDNATLDALWDGCAAGDMAACDDLYESSEIGSEYEQFGETCGGRQEPAWSCS</sequence>
<evidence type="ECO:0000256" key="1">
    <source>
        <dbReference type="SAM" id="MobiDB-lite"/>
    </source>
</evidence>
<dbReference type="AlphaFoldDB" id="A0A2W5WXE7"/>
<feature type="domain" description="DUF4190" evidence="3">
    <location>
        <begin position="98"/>
        <end position="150"/>
    </location>
</feature>
<name>A0A2W5WXE7_9MICO</name>
<evidence type="ECO:0000313" key="5">
    <source>
        <dbReference type="Proteomes" id="UP000248783"/>
    </source>
</evidence>
<feature type="region of interest" description="Disordered" evidence="1">
    <location>
        <begin position="1"/>
        <end position="89"/>
    </location>
</feature>
<proteinExistence type="predicted"/>
<evidence type="ECO:0000256" key="2">
    <source>
        <dbReference type="SAM" id="Phobius"/>
    </source>
</evidence>
<reference evidence="4 5" key="1">
    <citation type="submission" date="2018-06" db="EMBL/GenBank/DDBJ databases">
        <title>Whole genome sequencing of a novel hydrocarbon degrading bacterial strain, PW21 isolated from oil contaminated produced water sample.</title>
        <authorList>
            <person name="Nagkirti P."/>
            <person name="Shaikh A."/>
            <person name="Gowdaman V."/>
            <person name="Engineer A.E."/>
            <person name="Dagar S."/>
            <person name="Dhakephalkar P.K."/>
        </authorList>
    </citation>
    <scope>NUCLEOTIDE SEQUENCE [LARGE SCALE GENOMIC DNA]</scope>
    <source>
        <strain evidence="4 5">PW21</strain>
    </source>
</reference>
<dbReference type="Pfam" id="PF13828">
    <property type="entry name" value="DUF4190"/>
    <property type="match status" value="1"/>
</dbReference>
<evidence type="ECO:0000313" key="4">
    <source>
        <dbReference type="EMBL" id="PZR52966.1"/>
    </source>
</evidence>
<dbReference type="InterPro" id="IPR025241">
    <property type="entry name" value="DUF4190"/>
</dbReference>
<keyword evidence="2" id="KW-0472">Membrane</keyword>
<dbReference type="Proteomes" id="UP000248783">
    <property type="component" value="Unassembled WGS sequence"/>
</dbReference>
<dbReference type="EMBL" id="QKWH01000006">
    <property type="protein sequence ID" value="PZR52966.1"/>
    <property type="molecule type" value="Genomic_DNA"/>
</dbReference>
<feature type="transmembrane region" description="Helical" evidence="2">
    <location>
        <begin position="99"/>
        <end position="121"/>
    </location>
</feature>